<gene>
    <name evidence="2" type="ORF">FB471_4486</name>
</gene>
<dbReference type="RefSeq" id="WP_170220640.1">
    <property type="nucleotide sequence ID" value="NZ_VFML01000001.1"/>
</dbReference>
<keyword evidence="1" id="KW-0472">Membrane</keyword>
<feature type="transmembrane region" description="Helical" evidence="1">
    <location>
        <begin position="128"/>
        <end position="149"/>
    </location>
</feature>
<evidence type="ECO:0000313" key="3">
    <source>
        <dbReference type="Proteomes" id="UP000320876"/>
    </source>
</evidence>
<proteinExistence type="predicted"/>
<keyword evidence="1" id="KW-0812">Transmembrane</keyword>
<keyword evidence="1" id="KW-1133">Transmembrane helix</keyword>
<comment type="caution">
    <text evidence="2">The sequence shown here is derived from an EMBL/GenBank/DDBJ whole genome shotgun (WGS) entry which is preliminary data.</text>
</comment>
<name>A0A542DNJ9_AMYCI</name>
<feature type="transmembrane region" description="Helical" evidence="1">
    <location>
        <begin position="52"/>
        <end position="71"/>
    </location>
</feature>
<evidence type="ECO:0000256" key="1">
    <source>
        <dbReference type="SAM" id="Phobius"/>
    </source>
</evidence>
<organism evidence="2 3">
    <name type="scientific">Amycolatopsis cihanbeyliensis</name>
    <dbReference type="NCBI Taxonomy" id="1128664"/>
    <lineage>
        <taxon>Bacteria</taxon>
        <taxon>Bacillati</taxon>
        <taxon>Actinomycetota</taxon>
        <taxon>Actinomycetes</taxon>
        <taxon>Pseudonocardiales</taxon>
        <taxon>Pseudonocardiaceae</taxon>
        <taxon>Amycolatopsis</taxon>
    </lineage>
</organism>
<feature type="transmembrane region" description="Helical" evidence="1">
    <location>
        <begin position="83"/>
        <end position="107"/>
    </location>
</feature>
<feature type="transmembrane region" description="Helical" evidence="1">
    <location>
        <begin position="12"/>
        <end position="31"/>
    </location>
</feature>
<dbReference type="Proteomes" id="UP000320876">
    <property type="component" value="Unassembled WGS sequence"/>
</dbReference>
<protein>
    <submittedName>
        <fullName evidence="2">Uncharacterized protein</fullName>
    </submittedName>
</protein>
<evidence type="ECO:0000313" key="2">
    <source>
        <dbReference type="EMBL" id="TQJ04681.1"/>
    </source>
</evidence>
<dbReference type="AlphaFoldDB" id="A0A542DNJ9"/>
<keyword evidence="3" id="KW-1185">Reference proteome</keyword>
<sequence>MAVVWGVRLNSPLYSFSLAIITAPMAIVYSTSRVVARFRVLLSSVRPQFILLAKKAVSVATIGFVVVVFKAEYAAESFKSDNAMLLALATAAGVGAWLPAIEAHHLVKCRLHRYEYSARPQLQRKRKGVATWALVARFRSALTSVFGVIGTRRRSRR</sequence>
<dbReference type="EMBL" id="VFML01000001">
    <property type="protein sequence ID" value="TQJ04681.1"/>
    <property type="molecule type" value="Genomic_DNA"/>
</dbReference>
<accession>A0A542DNJ9</accession>
<reference evidence="2 3" key="1">
    <citation type="submission" date="2019-06" db="EMBL/GenBank/DDBJ databases">
        <title>Sequencing the genomes of 1000 actinobacteria strains.</title>
        <authorList>
            <person name="Klenk H.-P."/>
        </authorList>
    </citation>
    <scope>NUCLEOTIDE SEQUENCE [LARGE SCALE GENOMIC DNA]</scope>
    <source>
        <strain evidence="2 3">DSM 45679</strain>
    </source>
</reference>